<evidence type="ECO:0000313" key="2">
    <source>
        <dbReference type="RefSeq" id="XP_008243401.1"/>
    </source>
</evidence>
<name>A0ABM0PRK0_PRUMU</name>
<dbReference type="PANTHER" id="PTHR48475:SF1">
    <property type="entry name" value="RNASE H TYPE-1 DOMAIN-CONTAINING PROTEIN"/>
    <property type="match status" value="1"/>
</dbReference>
<dbReference type="Gene3D" id="3.30.420.10">
    <property type="entry name" value="Ribonuclease H-like superfamily/Ribonuclease H"/>
    <property type="match status" value="1"/>
</dbReference>
<organism evidence="1 2">
    <name type="scientific">Prunus mume</name>
    <name type="common">Japanese apricot</name>
    <name type="synonym">Armeniaca mume</name>
    <dbReference type="NCBI Taxonomy" id="102107"/>
    <lineage>
        <taxon>Eukaryota</taxon>
        <taxon>Viridiplantae</taxon>
        <taxon>Streptophyta</taxon>
        <taxon>Embryophyta</taxon>
        <taxon>Tracheophyta</taxon>
        <taxon>Spermatophyta</taxon>
        <taxon>Magnoliopsida</taxon>
        <taxon>eudicotyledons</taxon>
        <taxon>Gunneridae</taxon>
        <taxon>Pentapetalae</taxon>
        <taxon>rosids</taxon>
        <taxon>fabids</taxon>
        <taxon>Rosales</taxon>
        <taxon>Rosaceae</taxon>
        <taxon>Amygdaloideae</taxon>
        <taxon>Amygdaleae</taxon>
        <taxon>Prunus</taxon>
    </lineage>
</organism>
<accession>A0ABM0PRK0</accession>
<dbReference type="GeneID" id="103341634"/>
<evidence type="ECO:0000313" key="1">
    <source>
        <dbReference type="Proteomes" id="UP000694861"/>
    </source>
</evidence>
<dbReference type="RefSeq" id="XP_008243401.1">
    <property type="nucleotide sequence ID" value="XM_008245179.1"/>
</dbReference>
<gene>
    <name evidence="2" type="primary">LOC103341634</name>
</gene>
<reference evidence="2" key="2">
    <citation type="submission" date="2025-08" db="UniProtKB">
        <authorList>
            <consortium name="RefSeq"/>
        </authorList>
    </citation>
    <scope>IDENTIFICATION</scope>
</reference>
<dbReference type="InterPro" id="IPR036397">
    <property type="entry name" value="RNaseH_sf"/>
</dbReference>
<proteinExistence type="predicted"/>
<keyword evidence="1" id="KW-1185">Reference proteome</keyword>
<reference evidence="1" key="1">
    <citation type="journal article" date="2012" name="Nat. Commun.">
        <title>The genome of Prunus mume.</title>
        <authorList>
            <person name="Zhang Q."/>
            <person name="Chen W."/>
            <person name="Sun L."/>
            <person name="Zhao F."/>
            <person name="Huang B."/>
            <person name="Yang W."/>
            <person name="Tao Y."/>
            <person name="Wang J."/>
            <person name="Yuan Z."/>
            <person name="Fan G."/>
            <person name="Xing Z."/>
            <person name="Han C."/>
            <person name="Pan H."/>
            <person name="Zhong X."/>
            <person name="Shi W."/>
            <person name="Liang X."/>
            <person name="Du D."/>
            <person name="Sun F."/>
            <person name="Xu Z."/>
            <person name="Hao R."/>
            <person name="Lv T."/>
            <person name="Lv Y."/>
            <person name="Zheng Z."/>
            <person name="Sun M."/>
            <person name="Luo L."/>
            <person name="Cai M."/>
            <person name="Gao Y."/>
            <person name="Wang J."/>
            <person name="Yin Y."/>
            <person name="Xu X."/>
            <person name="Cheng T."/>
            <person name="Wang J."/>
        </authorList>
    </citation>
    <scope>NUCLEOTIDE SEQUENCE [LARGE SCALE GENOMIC DNA]</scope>
</reference>
<sequence length="136" mass="15542">MARLLLTGSWSIHLPDALWAYRTSLRSVTGFSPYSLVYGSEAISPVEITIPTARIAAVNDLEWDAKTCSDWRLLDLEAVDKRRMEVERRMTLYHKTVAQAYNRTVKPQAFKQGDLVLKVVEHVRRPVSRPSKFAPQ</sequence>
<dbReference type="PANTHER" id="PTHR48475">
    <property type="entry name" value="RIBONUCLEASE H"/>
    <property type="match status" value="1"/>
</dbReference>
<protein>
    <submittedName>
        <fullName evidence="2">Uncharacterized protein LOC103341634</fullName>
    </submittedName>
</protein>
<dbReference type="Proteomes" id="UP000694861">
    <property type="component" value="Unplaced"/>
</dbReference>